<keyword evidence="3" id="KW-1185">Reference proteome</keyword>
<feature type="signal peptide" evidence="1">
    <location>
        <begin position="1"/>
        <end position="20"/>
    </location>
</feature>
<dbReference type="AlphaFoldDB" id="A0A6V8N6J3"/>
<sequence length="329" mass="34746">MRFVCFRDFFCLLLAFSLNACGGGQNGGSASSGTIRNFSVGQNGTFTSPWGDGSASLQPAMAVKLTPSFYPVTFTSVTIYPSNTTGSDQAFNVRGFSDLSAQTEMFPPVLNQAIPDTGGAYAAKTITIPPTTISSGSFYIAVEWVTKPLASASGSNAFFLRTDSHLDAGNASFVRYAGSTWSSLESISAGAGDLGILANYGEVAAHDNPVVAAVVPARGATGVSRSLQELKFQFNKEMGPDINISCDASWALSNSTPARWSADHTAFFISRDNSTSLLPAETLIQCTLNTPGHARSLTDIFGNALEQATFSFTTGQWGGASLRGVERRW</sequence>
<proteinExistence type="predicted"/>
<gene>
    <name evidence="2" type="ORF">GMLC_04780</name>
</gene>
<evidence type="ECO:0000313" key="3">
    <source>
        <dbReference type="Proteomes" id="UP000587586"/>
    </source>
</evidence>
<dbReference type="Proteomes" id="UP000587586">
    <property type="component" value="Unassembled WGS sequence"/>
</dbReference>
<evidence type="ECO:0000313" key="2">
    <source>
        <dbReference type="EMBL" id="GFO66899.1"/>
    </source>
</evidence>
<accession>A0A6V8N6J3</accession>
<organism evidence="2 3">
    <name type="scientific">Geomonas limicola</name>
    <dbReference type="NCBI Taxonomy" id="2740186"/>
    <lineage>
        <taxon>Bacteria</taxon>
        <taxon>Pseudomonadati</taxon>
        <taxon>Thermodesulfobacteriota</taxon>
        <taxon>Desulfuromonadia</taxon>
        <taxon>Geobacterales</taxon>
        <taxon>Geobacteraceae</taxon>
        <taxon>Geomonas</taxon>
    </lineage>
</organism>
<keyword evidence="1" id="KW-0732">Signal</keyword>
<evidence type="ECO:0008006" key="4">
    <source>
        <dbReference type="Google" id="ProtNLM"/>
    </source>
</evidence>
<protein>
    <recommendedName>
        <fullName evidence="4">SbsA Ig-like domain-containing protein</fullName>
    </recommendedName>
</protein>
<dbReference type="EMBL" id="BLXZ01000001">
    <property type="protein sequence ID" value="GFO66899.1"/>
    <property type="molecule type" value="Genomic_DNA"/>
</dbReference>
<dbReference type="RefSeq" id="WP_183359423.1">
    <property type="nucleotide sequence ID" value="NZ_BLXZ01000001.1"/>
</dbReference>
<evidence type="ECO:0000256" key="1">
    <source>
        <dbReference type="SAM" id="SignalP"/>
    </source>
</evidence>
<comment type="caution">
    <text evidence="2">The sequence shown here is derived from an EMBL/GenBank/DDBJ whole genome shotgun (WGS) entry which is preliminary data.</text>
</comment>
<name>A0A6V8N6J3_9BACT</name>
<feature type="chain" id="PRO_5027928239" description="SbsA Ig-like domain-containing protein" evidence="1">
    <location>
        <begin position="21"/>
        <end position="329"/>
    </location>
</feature>
<reference evidence="3" key="1">
    <citation type="submission" date="2020-06" db="EMBL/GenBank/DDBJ databases">
        <title>Draft genomic sequecing of Geomonas sp. Red745.</title>
        <authorList>
            <person name="Itoh H."/>
            <person name="Xu Z.X."/>
            <person name="Ushijima N."/>
            <person name="Masuda Y."/>
            <person name="Shiratori Y."/>
            <person name="Senoo K."/>
        </authorList>
    </citation>
    <scope>NUCLEOTIDE SEQUENCE [LARGE SCALE GENOMIC DNA]</scope>
    <source>
        <strain evidence="3">Red745</strain>
    </source>
</reference>